<keyword evidence="2" id="KW-1185">Reference proteome</keyword>
<sequence length="160" mass="18351">MLVGRHPNFLQFVSSILTRLKRNSTDEGSSLIFVPFNERNFEFPRGSKISGKYLNFEQPSRSRFIRDLNLQMVDGRLTNLLQSSSRIVLRPKRYSIDEGNISIFAPIISNTVRSLGSSENLPRHEQPSRLKPEGSFSLQLLSKKSFRETKLMKAIPLLQL</sequence>
<accession>A0AAD4YMP8</accession>
<evidence type="ECO:0000313" key="2">
    <source>
        <dbReference type="Proteomes" id="UP001054821"/>
    </source>
</evidence>
<dbReference type="Proteomes" id="UP001054821">
    <property type="component" value="Chromosome 8"/>
</dbReference>
<evidence type="ECO:0000313" key="1">
    <source>
        <dbReference type="EMBL" id="KAI5314484.1"/>
    </source>
</evidence>
<dbReference type="EMBL" id="JAJFAZ020000008">
    <property type="protein sequence ID" value="KAI5314484.1"/>
    <property type="molecule type" value="Genomic_DNA"/>
</dbReference>
<comment type="caution">
    <text evidence="1">The sequence shown here is derived from an EMBL/GenBank/DDBJ whole genome shotgun (WGS) entry which is preliminary data.</text>
</comment>
<dbReference type="AlphaFoldDB" id="A0AAD4YMP8"/>
<proteinExistence type="predicted"/>
<organism evidence="1 2">
    <name type="scientific">Prunus dulcis</name>
    <name type="common">Almond</name>
    <name type="synonym">Amygdalus dulcis</name>
    <dbReference type="NCBI Taxonomy" id="3755"/>
    <lineage>
        <taxon>Eukaryota</taxon>
        <taxon>Viridiplantae</taxon>
        <taxon>Streptophyta</taxon>
        <taxon>Embryophyta</taxon>
        <taxon>Tracheophyta</taxon>
        <taxon>Spermatophyta</taxon>
        <taxon>Magnoliopsida</taxon>
        <taxon>eudicotyledons</taxon>
        <taxon>Gunneridae</taxon>
        <taxon>Pentapetalae</taxon>
        <taxon>rosids</taxon>
        <taxon>fabids</taxon>
        <taxon>Rosales</taxon>
        <taxon>Rosaceae</taxon>
        <taxon>Amygdaloideae</taxon>
        <taxon>Amygdaleae</taxon>
        <taxon>Prunus</taxon>
    </lineage>
</organism>
<protein>
    <submittedName>
        <fullName evidence="1">Uncharacterized protein</fullName>
    </submittedName>
</protein>
<gene>
    <name evidence="1" type="ORF">L3X38_043660</name>
</gene>
<reference evidence="1 2" key="1">
    <citation type="journal article" date="2022" name="G3 (Bethesda)">
        <title>Whole-genome sequence and methylome profiling of the almond [Prunus dulcis (Mill.) D.A. Webb] cultivar 'Nonpareil'.</title>
        <authorList>
            <person name="D'Amico-Willman K.M."/>
            <person name="Ouma W.Z."/>
            <person name="Meulia T."/>
            <person name="Sideli G.M."/>
            <person name="Gradziel T.M."/>
            <person name="Fresnedo-Ramirez J."/>
        </authorList>
    </citation>
    <scope>NUCLEOTIDE SEQUENCE [LARGE SCALE GENOMIC DNA]</scope>
    <source>
        <strain evidence="1">Clone GOH B32 T37-40</strain>
    </source>
</reference>
<name>A0AAD4YMP8_PRUDU</name>